<keyword evidence="3" id="KW-1185">Reference proteome</keyword>
<dbReference type="SUPFAM" id="SSF48452">
    <property type="entry name" value="TPR-like"/>
    <property type="match status" value="1"/>
</dbReference>
<sequence length="188" mass="21082">MKKESVINTKKVLVAALFLGAVSFGYAQTETVASETVANTTAQVQAPQQNSTIETLKKQIEANPNDTESIVKLATAYQDEKDWNGALETWKKMSTLLPDWAPSYYSQAYVYQSMKDDANAKMAYEKYIATVKPAEVEASKKNLGYAHFFVAYKLQETDKEQAKQHIGKSLAYDPMNAEAMKLNEFLKQ</sequence>
<dbReference type="InterPro" id="IPR011990">
    <property type="entry name" value="TPR-like_helical_dom_sf"/>
</dbReference>
<reference evidence="2 3" key="1">
    <citation type="submission" date="2014-10" db="EMBL/GenBank/DDBJ databases">
        <title>Kaistella jeonii genome.</title>
        <authorList>
            <person name="Clayton J.T."/>
            <person name="Newman J.D."/>
        </authorList>
    </citation>
    <scope>NUCLEOTIDE SEQUENCE [LARGE SCALE GENOMIC DNA]</scope>
    <source>
        <strain evidence="2 3">DSM 17048</strain>
    </source>
</reference>
<dbReference type="AlphaFoldDB" id="A0A0C1CYQ9"/>
<name>A0A0C1CYQ9_9FLAO</name>
<evidence type="ECO:0000313" key="2">
    <source>
        <dbReference type="EMBL" id="KIA89566.1"/>
    </source>
</evidence>
<protein>
    <submittedName>
        <fullName evidence="2">Uncharacterized protein</fullName>
    </submittedName>
</protein>
<evidence type="ECO:0000256" key="1">
    <source>
        <dbReference type="SAM" id="SignalP"/>
    </source>
</evidence>
<dbReference type="Gene3D" id="1.25.40.10">
    <property type="entry name" value="Tetratricopeptide repeat domain"/>
    <property type="match status" value="1"/>
</dbReference>
<proteinExistence type="predicted"/>
<gene>
    <name evidence="2" type="ORF">OA86_02715</name>
</gene>
<comment type="caution">
    <text evidence="2">The sequence shown here is derived from an EMBL/GenBank/DDBJ whole genome shotgun (WGS) entry which is preliminary data.</text>
</comment>
<organism evidence="2 3">
    <name type="scientific">Kaistella jeonii</name>
    <dbReference type="NCBI Taxonomy" id="266749"/>
    <lineage>
        <taxon>Bacteria</taxon>
        <taxon>Pseudomonadati</taxon>
        <taxon>Bacteroidota</taxon>
        <taxon>Flavobacteriia</taxon>
        <taxon>Flavobacteriales</taxon>
        <taxon>Weeksellaceae</taxon>
        <taxon>Chryseobacterium group</taxon>
        <taxon>Kaistella</taxon>
    </lineage>
</organism>
<feature type="chain" id="PRO_5002143098" evidence="1">
    <location>
        <begin position="28"/>
        <end position="188"/>
    </location>
</feature>
<dbReference type="RefSeq" id="WP_039348507.1">
    <property type="nucleotide sequence ID" value="NZ_FOLA01000003.1"/>
</dbReference>
<keyword evidence="1" id="KW-0732">Signal</keyword>
<dbReference type="Proteomes" id="UP000031473">
    <property type="component" value="Unassembled WGS sequence"/>
</dbReference>
<feature type="signal peptide" evidence="1">
    <location>
        <begin position="1"/>
        <end position="27"/>
    </location>
</feature>
<dbReference type="EMBL" id="JSYL01000002">
    <property type="protein sequence ID" value="KIA89566.1"/>
    <property type="molecule type" value="Genomic_DNA"/>
</dbReference>
<evidence type="ECO:0000313" key="3">
    <source>
        <dbReference type="Proteomes" id="UP000031473"/>
    </source>
</evidence>
<accession>A0A0C1CYQ9</accession>
<dbReference type="OrthoDB" id="638548at2"/>